<sequence>MAAGQLTEDGRARVLADGNQIPLLALGVWQVPDGPECEKAVRWALEAGYRHIDTAQAYGNEASVGRALRDSGVARQDVFITTKFYPGSRDPEAEAQRSLERLGVESVDLYIVHWPQGGPTWAWDGMQRAHEKGYARSIGISNFSASEVDALLKAAEVAPVVNQVQFSPFEFRRDLLSACEQRGLALEAYSPLGTGRHLSDQRVAEIAERLGRTPAQVLIRWAVQRGLIVLPKSTHRERIEENAKVFDFELTAADMSTLDGLDGTGGTDRALEQTWW</sequence>
<comment type="similarity">
    <text evidence="1">Belongs to the aldo/keto reductase family.</text>
</comment>
<keyword evidence="3" id="KW-0560">Oxidoreductase</keyword>
<dbReference type="PIRSF" id="PIRSF000097">
    <property type="entry name" value="AKR"/>
    <property type="match status" value="1"/>
</dbReference>
<dbReference type="GO" id="GO:0016616">
    <property type="term" value="F:oxidoreductase activity, acting on the CH-OH group of donors, NAD or NADP as acceptor"/>
    <property type="evidence" value="ECO:0007669"/>
    <property type="project" value="UniProtKB-ARBA"/>
</dbReference>
<dbReference type="RefSeq" id="WP_203819659.1">
    <property type="nucleotide sequence ID" value="NZ_BAAABP010000052.1"/>
</dbReference>
<dbReference type="PROSITE" id="PS00062">
    <property type="entry name" value="ALDOKETO_REDUCTASE_2"/>
    <property type="match status" value="1"/>
</dbReference>
<dbReference type="PANTHER" id="PTHR43827">
    <property type="entry name" value="2,5-DIKETO-D-GLUCONIC ACID REDUCTASE"/>
    <property type="match status" value="1"/>
</dbReference>
<dbReference type="Gene3D" id="3.20.20.100">
    <property type="entry name" value="NADP-dependent oxidoreductase domain"/>
    <property type="match status" value="1"/>
</dbReference>
<evidence type="ECO:0000256" key="3">
    <source>
        <dbReference type="ARBA" id="ARBA00023002"/>
    </source>
</evidence>
<protein>
    <submittedName>
        <fullName evidence="8">2,5-diketo-D-gluconic acid reductase</fullName>
    </submittedName>
</protein>
<evidence type="ECO:0000256" key="2">
    <source>
        <dbReference type="ARBA" id="ARBA00022857"/>
    </source>
</evidence>
<dbReference type="EMBL" id="BOMM01000047">
    <property type="protein sequence ID" value="GIE13212.1"/>
    <property type="molecule type" value="Genomic_DNA"/>
</dbReference>
<evidence type="ECO:0000256" key="6">
    <source>
        <dbReference type="PIRSR" id="PIRSR000097-3"/>
    </source>
</evidence>
<evidence type="ECO:0000256" key="5">
    <source>
        <dbReference type="PIRSR" id="PIRSR000097-2"/>
    </source>
</evidence>
<keyword evidence="2" id="KW-0521">NADP</keyword>
<evidence type="ECO:0000256" key="1">
    <source>
        <dbReference type="ARBA" id="ARBA00007905"/>
    </source>
</evidence>
<dbReference type="InterPro" id="IPR036812">
    <property type="entry name" value="NAD(P)_OxRdtase_dom_sf"/>
</dbReference>
<dbReference type="InterPro" id="IPR020471">
    <property type="entry name" value="AKR"/>
</dbReference>
<dbReference type="InterPro" id="IPR018170">
    <property type="entry name" value="Aldo/ket_reductase_CS"/>
</dbReference>
<dbReference type="SUPFAM" id="SSF51430">
    <property type="entry name" value="NAD(P)-linked oxidoreductase"/>
    <property type="match status" value="1"/>
</dbReference>
<dbReference type="PROSITE" id="PS00063">
    <property type="entry name" value="ALDOKETO_REDUCTASE_3"/>
    <property type="match status" value="1"/>
</dbReference>
<evidence type="ECO:0000313" key="8">
    <source>
        <dbReference type="EMBL" id="GIE13212.1"/>
    </source>
</evidence>
<proteinExistence type="inferred from homology"/>
<dbReference type="AlphaFoldDB" id="A0A919J4G4"/>
<evidence type="ECO:0000313" key="9">
    <source>
        <dbReference type="Proteomes" id="UP000598174"/>
    </source>
</evidence>
<dbReference type="FunFam" id="3.20.20.100:FF:000002">
    <property type="entry name" value="2,5-diketo-D-gluconic acid reductase A"/>
    <property type="match status" value="1"/>
</dbReference>
<gene>
    <name evidence="8" type="primary">ara1</name>
    <name evidence="8" type="ORF">Afe05nite_50520</name>
</gene>
<dbReference type="PANTHER" id="PTHR43827:SF3">
    <property type="entry name" value="NADP-DEPENDENT OXIDOREDUCTASE DOMAIN-CONTAINING PROTEIN"/>
    <property type="match status" value="1"/>
</dbReference>
<evidence type="ECO:0000256" key="4">
    <source>
        <dbReference type="PIRSR" id="PIRSR000097-1"/>
    </source>
</evidence>
<comment type="caution">
    <text evidence="8">The sequence shown here is derived from an EMBL/GenBank/DDBJ whole genome shotgun (WGS) entry which is preliminary data.</text>
</comment>
<organism evidence="8 9">
    <name type="scientific">Paractinoplanes ferrugineus</name>
    <dbReference type="NCBI Taxonomy" id="113564"/>
    <lineage>
        <taxon>Bacteria</taxon>
        <taxon>Bacillati</taxon>
        <taxon>Actinomycetota</taxon>
        <taxon>Actinomycetes</taxon>
        <taxon>Micromonosporales</taxon>
        <taxon>Micromonosporaceae</taxon>
        <taxon>Paractinoplanes</taxon>
    </lineage>
</organism>
<feature type="domain" description="NADP-dependent oxidoreductase" evidence="7">
    <location>
        <begin position="24"/>
        <end position="261"/>
    </location>
</feature>
<feature type="active site" description="Proton donor" evidence="4">
    <location>
        <position position="58"/>
    </location>
</feature>
<dbReference type="PROSITE" id="PS00798">
    <property type="entry name" value="ALDOKETO_REDUCTASE_1"/>
    <property type="match status" value="1"/>
</dbReference>
<evidence type="ECO:0000259" key="7">
    <source>
        <dbReference type="Pfam" id="PF00248"/>
    </source>
</evidence>
<dbReference type="PRINTS" id="PR00069">
    <property type="entry name" value="ALDKETRDTASE"/>
</dbReference>
<dbReference type="Pfam" id="PF00248">
    <property type="entry name" value="Aldo_ket_red"/>
    <property type="match status" value="1"/>
</dbReference>
<accession>A0A919J4G4</accession>
<dbReference type="Proteomes" id="UP000598174">
    <property type="component" value="Unassembled WGS sequence"/>
</dbReference>
<dbReference type="InterPro" id="IPR023210">
    <property type="entry name" value="NADP_OxRdtase_dom"/>
</dbReference>
<reference evidence="8" key="1">
    <citation type="submission" date="2021-01" db="EMBL/GenBank/DDBJ databases">
        <title>Whole genome shotgun sequence of Actinoplanes ferrugineus NBRC 15555.</title>
        <authorList>
            <person name="Komaki H."/>
            <person name="Tamura T."/>
        </authorList>
    </citation>
    <scope>NUCLEOTIDE SEQUENCE</scope>
    <source>
        <strain evidence="8">NBRC 15555</strain>
    </source>
</reference>
<dbReference type="CDD" id="cd19071">
    <property type="entry name" value="AKR_AKR1-5-like"/>
    <property type="match status" value="1"/>
</dbReference>
<feature type="binding site" evidence="5">
    <location>
        <position position="113"/>
    </location>
    <ligand>
        <name>substrate</name>
    </ligand>
</feature>
<name>A0A919J4G4_9ACTN</name>
<keyword evidence="9" id="KW-1185">Reference proteome</keyword>
<feature type="site" description="Lowers pKa of active site Tyr" evidence="6">
    <location>
        <position position="83"/>
    </location>
</feature>